<evidence type="ECO:0000313" key="3">
    <source>
        <dbReference type="EMBL" id="TFB03595.1"/>
    </source>
</evidence>
<keyword evidence="4" id="KW-1185">Reference proteome</keyword>
<organism evidence="3 4">
    <name type="scientific">Trichoderma ghanense</name>
    <dbReference type="NCBI Taxonomy" id="65468"/>
    <lineage>
        <taxon>Eukaryota</taxon>
        <taxon>Fungi</taxon>
        <taxon>Dikarya</taxon>
        <taxon>Ascomycota</taxon>
        <taxon>Pezizomycotina</taxon>
        <taxon>Sordariomycetes</taxon>
        <taxon>Hypocreomycetidae</taxon>
        <taxon>Hypocreales</taxon>
        <taxon>Hypocreaceae</taxon>
        <taxon>Trichoderma</taxon>
    </lineage>
</organism>
<sequence>MKPSSILLLAAAGLSSALPARSHPRDTIAARSLFGHAIHALGARDLVPLNANTAPPAAAEPAVMQEIPTPTDKKKADDAAAAATTVAVATEAATTTAAAAAATTTTTEAVTTTAPPALETGAVAIGNGTAGDNGKGKNNGKGKGKGNGKNNNGNKNKGNNNNNNNNNGLGSFISGALSQLGLDGVLDAGAIDKLSAGDQISLLAQIVSLQTMKDLQMVGGKEIVVVLNQGFKSSGLNVVINA</sequence>
<feature type="compositionally biased region" description="Gly residues" evidence="1">
    <location>
        <begin position="128"/>
        <end position="137"/>
    </location>
</feature>
<accession>A0ABY2H8A2</accession>
<keyword evidence="2" id="KW-0732">Signal</keyword>
<feature type="compositionally biased region" description="Low complexity" evidence="1">
    <location>
        <begin position="148"/>
        <end position="166"/>
    </location>
</feature>
<evidence type="ECO:0000313" key="4">
    <source>
        <dbReference type="Proteomes" id="UP001642720"/>
    </source>
</evidence>
<feature type="signal peptide" evidence="2">
    <location>
        <begin position="1"/>
        <end position="17"/>
    </location>
</feature>
<comment type="caution">
    <text evidence="3">The sequence shown here is derived from an EMBL/GenBank/DDBJ whole genome shotgun (WGS) entry which is preliminary data.</text>
</comment>
<dbReference type="Proteomes" id="UP001642720">
    <property type="component" value="Unassembled WGS sequence"/>
</dbReference>
<dbReference type="GeneID" id="300576046"/>
<feature type="region of interest" description="Disordered" evidence="1">
    <location>
        <begin position="123"/>
        <end position="166"/>
    </location>
</feature>
<evidence type="ECO:0000256" key="1">
    <source>
        <dbReference type="SAM" id="MobiDB-lite"/>
    </source>
</evidence>
<name>A0ABY2H8A2_9HYPO</name>
<gene>
    <name evidence="3" type="ORF">CCMA1212_004287</name>
</gene>
<proteinExistence type="predicted"/>
<reference evidence="3 4" key="1">
    <citation type="submission" date="2018-01" db="EMBL/GenBank/DDBJ databases">
        <title>Genome characterization of the sugarcane-associated fungus Trichoderma ghanense CCMA-1212 and their application in lignocelulose bioconversion.</title>
        <authorList>
            <person name="Steindorff A.S."/>
            <person name="Mendes T.D."/>
            <person name="Vilela E.S.D."/>
            <person name="Rodrigues D.S."/>
            <person name="Formighieri E.F."/>
            <person name="Melo I.S."/>
            <person name="Favaro L.C.L."/>
        </authorList>
    </citation>
    <scope>NUCLEOTIDE SEQUENCE [LARGE SCALE GENOMIC DNA]</scope>
    <source>
        <strain evidence="3 4">CCMA-1212</strain>
    </source>
</reference>
<evidence type="ECO:0008006" key="5">
    <source>
        <dbReference type="Google" id="ProtNLM"/>
    </source>
</evidence>
<protein>
    <recommendedName>
        <fullName evidence="5">Hydrophobin</fullName>
    </recommendedName>
</protein>
<dbReference type="RefSeq" id="XP_073559796.1">
    <property type="nucleotide sequence ID" value="XM_073701596.1"/>
</dbReference>
<dbReference type="EMBL" id="PPTA01000005">
    <property type="protein sequence ID" value="TFB03595.1"/>
    <property type="molecule type" value="Genomic_DNA"/>
</dbReference>
<evidence type="ECO:0000256" key="2">
    <source>
        <dbReference type="SAM" id="SignalP"/>
    </source>
</evidence>
<feature type="chain" id="PRO_5046446111" description="Hydrophobin" evidence="2">
    <location>
        <begin position="18"/>
        <end position="242"/>
    </location>
</feature>